<evidence type="ECO:0000256" key="6">
    <source>
        <dbReference type="HAMAP-Rule" id="MF_00076"/>
    </source>
</evidence>
<dbReference type="EC" id="4.2.1.19" evidence="6 7"/>
<keyword evidence="9" id="KW-1185">Reference proteome</keyword>
<evidence type="ECO:0000256" key="1">
    <source>
        <dbReference type="ARBA" id="ARBA00005047"/>
    </source>
</evidence>
<gene>
    <name evidence="6" type="primary">hisB</name>
    <name evidence="8" type="ORF">SAMN05192585_11959</name>
</gene>
<evidence type="ECO:0000256" key="7">
    <source>
        <dbReference type="RuleBase" id="RU000599"/>
    </source>
</evidence>
<dbReference type="InterPro" id="IPR020568">
    <property type="entry name" value="Ribosomal_Su5_D2-typ_SF"/>
</dbReference>
<evidence type="ECO:0000313" key="8">
    <source>
        <dbReference type="EMBL" id="SDN44455.1"/>
    </source>
</evidence>
<dbReference type="InterPro" id="IPR020565">
    <property type="entry name" value="ImidazoleglycerP_deHydtase_CS"/>
</dbReference>
<dbReference type="NCBIfam" id="NF002111">
    <property type="entry name" value="PRK00951.2-1"/>
    <property type="match status" value="1"/>
</dbReference>
<dbReference type="EMBL" id="FNID01000019">
    <property type="protein sequence ID" value="SDN44455.1"/>
    <property type="molecule type" value="Genomic_DNA"/>
</dbReference>
<dbReference type="HAMAP" id="MF_00076">
    <property type="entry name" value="HisB"/>
    <property type="match status" value="1"/>
</dbReference>
<evidence type="ECO:0000256" key="5">
    <source>
        <dbReference type="ARBA" id="ARBA00023239"/>
    </source>
</evidence>
<dbReference type="CDD" id="cd07914">
    <property type="entry name" value="IGPD"/>
    <property type="match status" value="1"/>
</dbReference>
<dbReference type="Pfam" id="PF00475">
    <property type="entry name" value="IGPD"/>
    <property type="match status" value="1"/>
</dbReference>
<name>A0A1H0BFT6_9FIRM</name>
<protein>
    <recommendedName>
        <fullName evidence="2 6">Imidazoleglycerol-phosphate dehydratase</fullName>
        <shortName evidence="6">IGPD</shortName>
        <ecNumber evidence="6 7">4.2.1.19</ecNumber>
    </recommendedName>
</protein>
<accession>A0A1H0BFT6</accession>
<dbReference type="FunFam" id="3.30.230.40:FF:000003">
    <property type="entry name" value="Imidazoleglycerol-phosphate dehydratase HisB"/>
    <property type="match status" value="1"/>
</dbReference>
<dbReference type="NCBIfam" id="NF002114">
    <property type="entry name" value="PRK00951.2-4"/>
    <property type="match status" value="1"/>
</dbReference>
<sequence>MREATERRQSKETDIQVSLNLNGAGQAEVSTGIGFFDHMLTAFVVHGGFNAGIKTVGDLAVDCHHTIEDTGIVLGRAFAKALGDKSGIMRYGSFYIPMDESLAFASVDISGRPYLVFDCPFSGERMGEMETAMVEEFFRAFAFNAGITLHIRLLYGTNDHHKCEAIFKAVAHSLKIALQQNGKPVLSTKGLLD</sequence>
<dbReference type="InterPro" id="IPR000807">
    <property type="entry name" value="ImidazoleglycerolP_deHydtase"/>
</dbReference>
<dbReference type="Proteomes" id="UP000199182">
    <property type="component" value="Unassembled WGS sequence"/>
</dbReference>
<dbReference type="Gene3D" id="3.30.230.40">
    <property type="entry name" value="Imidazole glycerol phosphate dehydratase, domain 1"/>
    <property type="match status" value="2"/>
</dbReference>
<dbReference type="GO" id="GO:0000105">
    <property type="term" value="P:L-histidine biosynthetic process"/>
    <property type="evidence" value="ECO:0007669"/>
    <property type="project" value="UniProtKB-UniRule"/>
</dbReference>
<keyword evidence="3 6" id="KW-0028">Amino-acid biosynthesis</keyword>
<evidence type="ECO:0000256" key="2">
    <source>
        <dbReference type="ARBA" id="ARBA00016664"/>
    </source>
</evidence>
<dbReference type="GO" id="GO:0005737">
    <property type="term" value="C:cytoplasm"/>
    <property type="evidence" value="ECO:0007669"/>
    <property type="project" value="UniProtKB-SubCell"/>
</dbReference>
<dbReference type="RefSeq" id="WP_092640564.1">
    <property type="nucleotide sequence ID" value="NZ_FNID01000019.1"/>
</dbReference>
<comment type="subcellular location">
    <subcellularLocation>
        <location evidence="6 7">Cytoplasm</location>
    </subcellularLocation>
</comment>
<dbReference type="OrthoDB" id="9790411at2"/>
<keyword evidence="4 6" id="KW-0368">Histidine biosynthesis</keyword>
<dbReference type="UniPathway" id="UPA00031">
    <property type="reaction ID" value="UER00011"/>
</dbReference>
<keyword evidence="5 6" id="KW-0456">Lyase</keyword>
<comment type="catalytic activity">
    <reaction evidence="6 7">
        <text>D-erythro-1-(imidazol-4-yl)glycerol 3-phosphate = 3-(imidazol-4-yl)-2-oxopropyl phosphate + H2O</text>
        <dbReference type="Rhea" id="RHEA:11040"/>
        <dbReference type="ChEBI" id="CHEBI:15377"/>
        <dbReference type="ChEBI" id="CHEBI:57766"/>
        <dbReference type="ChEBI" id="CHEBI:58278"/>
        <dbReference type="EC" id="4.2.1.19"/>
    </reaction>
</comment>
<comment type="similarity">
    <text evidence="6 7">Belongs to the imidazoleglycerol-phosphate dehydratase family.</text>
</comment>
<dbReference type="STRING" id="258515.SAMN05192585_11959"/>
<dbReference type="PANTHER" id="PTHR23133">
    <property type="entry name" value="IMIDAZOLEGLYCEROL-PHOSPHATE DEHYDRATASE HIS7"/>
    <property type="match status" value="1"/>
</dbReference>
<keyword evidence="6" id="KW-0963">Cytoplasm</keyword>
<dbReference type="FunFam" id="3.30.230.40:FF:000001">
    <property type="entry name" value="Imidazoleglycerol-phosphate dehydratase HisB"/>
    <property type="match status" value="1"/>
</dbReference>
<evidence type="ECO:0000256" key="4">
    <source>
        <dbReference type="ARBA" id="ARBA00023102"/>
    </source>
</evidence>
<dbReference type="InterPro" id="IPR038494">
    <property type="entry name" value="IGPD_sf"/>
</dbReference>
<dbReference type="SUPFAM" id="SSF54211">
    <property type="entry name" value="Ribosomal protein S5 domain 2-like"/>
    <property type="match status" value="2"/>
</dbReference>
<evidence type="ECO:0000256" key="3">
    <source>
        <dbReference type="ARBA" id="ARBA00022605"/>
    </source>
</evidence>
<dbReference type="PROSITE" id="PS00954">
    <property type="entry name" value="IGP_DEHYDRATASE_1"/>
    <property type="match status" value="1"/>
</dbReference>
<reference evidence="8 9" key="1">
    <citation type="submission" date="2016-10" db="EMBL/GenBank/DDBJ databases">
        <authorList>
            <person name="de Groot N.N."/>
        </authorList>
    </citation>
    <scope>NUCLEOTIDE SEQUENCE [LARGE SCALE GENOMIC DNA]</scope>
    <source>
        <strain evidence="8 9">CGMCC 1.5012</strain>
    </source>
</reference>
<dbReference type="PROSITE" id="PS00955">
    <property type="entry name" value="IGP_DEHYDRATASE_2"/>
    <property type="match status" value="1"/>
</dbReference>
<dbReference type="AlphaFoldDB" id="A0A1H0BFT6"/>
<dbReference type="PANTHER" id="PTHR23133:SF2">
    <property type="entry name" value="IMIDAZOLEGLYCEROL-PHOSPHATE DEHYDRATASE"/>
    <property type="match status" value="1"/>
</dbReference>
<proteinExistence type="inferred from homology"/>
<organism evidence="8 9">
    <name type="scientific">Acetanaerobacterium elongatum</name>
    <dbReference type="NCBI Taxonomy" id="258515"/>
    <lineage>
        <taxon>Bacteria</taxon>
        <taxon>Bacillati</taxon>
        <taxon>Bacillota</taxon>
        <taxon>Clostridia</taxon>
        <taxon>Eubacteriales</taxon>
        <taxon>Oscillospiraceae</taxon>
        <taxon>Acetanaerobacterium</taxon>
    </lineage>
</organism>
<comment type="pathway">
    <text evidence="1 6 7">Amino-acid biosynthesis; L-histidine biosynthesis; L-histidine from 5-phospho-alpha-D-ribose 1-diphosphate: step 6/9.</text>
</comment>
<dbReference type="GO" id="GO:0004424">
    <property type="term" value="F:imidazoleglycerol-phosphate dehydratase activity"/>
    <property type="evidence" value="ECO:0007669"/>
    <property type="project" value="UniProtKB-UniRule"/>
</dbReference>
<evidence type="ECO:0000313" key="9">
    <source>
        <dbReference type="Proteomes" id="UP000199182"/>
    </source>
</evidence>